<dbReference type="AlphaFoldDB" id="A0A6S7G4F7"/>
<dbReference type="EMBL" id="CACRXK020000655">
    <property type="protein sequence ID" value="CAB3983779.1"/>
    <property type="molecule type" value="Genomic_DNA"/>
</dbReference>
<protein>
    <submittedName>
        <fullName evidence="1">DUF3445 domain-containing</fullName>
    </submittedName>
</protein>
<dbReference type="Proteomes" id="UP001152795">
    <property type="component" value="Unassembled WGS sequence"/>
</dbReference>
<dbReference type="Pfam" id="PF11927">
    <property type="entry name" value="HODM_asu-like"/>
    <property type="match status" value="1"/>
</dbReference>
<dbReference type="InterPro" id="IPR021848">
    <property type="entry name" value="HODM_asu-like"/>
</dbReference>
<gene>
    <name evidence="1" type="ORF">PACLA_8A058936</name>
</gene>
<keyword evidence="2" id="KW-1185">Reference proteome</keyword>
<reference evidence="1" key="1">
    <citation type="submission" date="2020-04" db="EMBL/GenBank/DDBJ databases">
        <authorList>
            <person name="Alioto T."/>
            <person name="Alioto T."/>
            <person name="Gomez Garrido J."/>
        </authorList>
    </citation>
    <scope>NUCLEOTIDE SEQUENCE</scope>
    <source>
        <strain evidence="1">A484AB</strain>
    </source>
</reference>
<proteinExistence type="predicted"/>
<evidence type="ECO:0000313" key="1">
    <source>
        <dbReference type="EMBL" id="CAB3983779.1"/>
    </source>
</evidence>
<name>A0A6S7G4F7_PARCT</name>
<dbReference type="OrthoDB" id="497541at2759"/>
<accession>A0A6S7G4F7</accession>
<evidence type="ECO:0000313" key="2">
    <source>
        <dbReference type="Proteomes" id="UP001152795"/>
    </source>
</evidence>
<comment type="caution">
    <text evidence="1">The sequence shown here is derived from an EMBL/GenBank/DDBJ whole genome shotgun (WGS) entry which is preliminary data.</text>
</comment>
<organism evidence="1 2">
    <name type="scientific">Paramuricea clavata</name>
    <name type="common">Red gorgonian</name>
    <name type="synonym">Violescent sea-whip</name>
    <dbReference type="NCBI Taxonomy" id="317549"/>
    <lineage>
        <taxon>Eukaryota</taxon>
        <taxon>Metazoa</taxon>
        <taxon>Cnidaria</taxon>
        <taxon>Anthozoa</taxon>
        <taxon>Octocorallia</taxon>
        <taxon>Malacalcyonacea</taxon>
        <taxon>Plexauridae</taxon>
        <taxon>Paramuricea</taxon>
    </lineage>
</organism>
<sequence length="241" mass="28167">MVIDVENVENSFIWETFKDGMPYLGPYKTEMPGRIKMQTQKLDLENWVKIDRTYASQQREKERLLETKKDLVFVTNDDPSTVLAKHEFLELLCDYLPKRYPDKFEAREKGVYNKMLDEFVSSHPDESDDPLLKASRLTQEDWCIMEWKEEHQAYCLTAGAVFFPMTWALQQKFNLPMIGIHKPVTGFINHLVPKVYDLLKTMSSDAPVYRGNWNMSLDLDGVLDLHKPPSGHVERNEVNSF</sequence>